<dbReference type="CDD" id="cd20071">
    <property type="entry name" value="SET_SMYD"/>
    <property type="match status" value="1"/>
</dbReference>
<name>A0AAW0FGI8_9TRYP</name>
<evidence type="ECO:0000313" key="5">
    <source>
        <dbReference type="EMBL" id="KAK7202317.1"/>
    </source>
</evidence>
<evidence type="ECO:0000313" key="6">
    <source>
        <dbReference type="Proteomes" id="UP001430356"/>
    </source>
</evidence>
<gene>
    <name evidence="5" type="ORF">NESM_000303600</name>
</gene>
<feature type="domain" description="SET" evidence="4">
    <location>
        <begin position="26"/>
        <end position="408"/>
    </location>
</feature>
<reference evidence="5 6" key="1">
    <citation type="journal article" date="2021" name="MBio">
        <title>A New Model Trypanosomatid, Novymonas esmeraldas: Genomic Perception of Its 'Candidatus Pandoraea novymonadis' Endosymbiont.</title>
        <authorList>
            <person name="Zakharova A."/>
            <person name="Saura A."/>
            <person name="Butenko A."/>
            <person name="Podesvova L."/>
            <person name="Warmusova S."/>
            <person name="Kostygov A.Y."/>
            <person name="Nenarokova A."/>
            <person name="Lukes J."/>
            <person name="Opperdoes F.R."/>
            <person name="Yurchenko V."/>
        </authorList>
    </citation>
    <scope>NUCLEOTIDE SEQUENCE [LARGE SCALE GENOMIC DNA]</scope>
    <source>
        <strain evidence="5 6">E262AT.01</strain>
    </source>
</reference>
<dbReference type="PANTHER" id="PTHR46402">
    <property type="entry name" value="SET AND MYND DOMAIN-CONTAINING PROTEIN 5"/>
    <property type="match status" value="1"/>
</dbReference>
<proteinExistence type="predicted"/>
<keyword evidence="2" id="KW-0808">Transferase</keyword>
<dbReference type="GO" id="GO:0045814">
    <property type="term" value="P:negative regulation of gene expression, epigenetic"/>
    <property type="evidence" value="ECO:0007669"/>
    <property type="project" value="TreeGrafter"/>
</dbReference>
<organism evidence="5 6">
    <name type="scientific">Novymonas esmeraldas</name>
    <dbReference type="NCBI Taxonomy" id="1808958"/>
    <lineage>
        <taxon>Eukaryota</taxon>
        <taxon>Discoba</taxon>
        <taxon>Euglenozoa</taxon>
        <taxon>Kinetoplastea</taxon>
        <taxon>Metakinetoplastina</taxon>
        <taxon>Trypanosomatida</taxon>
        <taxon>Trypanosomatidae</taxon>
        <taxon>Novymonas</taxon>
    </lineage>
</organism>
<keyword evidence="3" id="KW-0949">S-adenosyl-L-methionine</keyword>
<keyword evidence="6" id="KW-1185">Reference proteome</keyword>
<sequence length="454" mass="49353">MEGSATRRVPSWTYQHDYYALALTGTGMAVVTDAVKGKGLYATRPFAADSTVHEETALCCSQNMDDFNEGVRVCPLCLRSLETPRTQVARNTRRKRAALALPHPELHMPVEPVPCLWREQGCTECFCSVRCRESALQLFHWVCCTGRMAAPQRTAHAAFMRYDWVQNGVDYSDTAMLGLRIAAQTVCAHRLRHVPIEEAFEPYAQLIRSPVSSFYFTYLLMEDIPCDGADSAAVAAHAAAFEASRHDPLSVPAVKAAYAPGTRDKDAFCAASVSLLHDVLDMSPTERDFLHARRWSELMGAVLLNGQERAPPSPYELHRELVSCLPDGAAAMAAFEATAHPIGSGGGMAPGELSRSSRGQGIYGVGCLFNHSCDPNVIVQYSSANDETLSVVALRDVAVGEELTISYIDTSLPVAVRQQQLQEHYLFECGCSRCVQERSGLPACRAGAASAGAS</sequence>
<dbReference type="SMART" id="SM00317">
    <property type="entry name" value="SET"/>
    <property type="match status" value="1"/>
</dbReference>
<evidence type="ECO:0000259" key="4">
    <source>
        <dbReference type="PROSITE" id="PS50280"/>
    </source>
</evidence>
<dbReference type="AlphaFoldDB" id="A0AAW0FGI8"/>
<evidence type="ECO:0000256" key="3">
    <source>
        <dbReference type="ARBA" id="ARBA00022691"/>
    </source>
</evidence>
<keyword evidence="1" id="KW-0489">Methyltransferase</keyword>
<dbReference type="GO" id="GO:0042799">
    <property type="term" value="F:histone H4K20 methyltransferase activity"/>
    <property type="evidence" value="ECO:0007669"/>
    <property type="project" value="TreeGrafter"/>
</dbReference>
<dbReference type="Gene3D" id="2.170.270.10">
    <property type="entry name" value="SET domain"/>
    <property type="match status" value="1"/>
</dbReference>
<accession>A0AAW0FGI8</accession>
<dbReference type="SUPFAM" id="SSF82199">
    <property type="entry name" value="SET domain"/>
    <property type="match status" value="1"/>
</dbReference>
<dbReference type="Proteomes" id="UP001430356">
    <property type="component" value="Unassembled WGS sequence"/>
</dbReference>
<dbReference type="PANTHER" id="PTHR46402:SF2">
    <property type="entry name" value="HISTONE-LYSINE N-TRIMETHYLTRANSFERASE SMYD5"/>
    <property type="match status" value="1"/>
</dbReference>
<dbReference type="GO" id="GO:0032259">
    <property type="term" value="P:methylation"/>
    <property type="evidence" value="ECO:0007669"/>
    <property type="project" value="UniProtKB-KW"/>
</dbReference>
<evidence type="ECO:0000256" key="2">
    <source>
        <dbReference type="ARBA" id="ARBA00022679"/>
    </source>
</evidence>
<dbReference type="InterPro" id="IPR001214">
    <property type="entry name" value="SET_dom"/>
</dbReference>
<evidence type="ECO:0000256" key="1">
    <source>
        <dbReference type="ARBA" id="ARBA00022603"/>
    </source>
</evidence>
<dbReference type="PROSITE" id="PS50280">
    <property type="entry name" value="SET"/>
    <property type="match status" value="1"/>
</dbReference>
<comment type="caution">
    <text evidence="5">The sequence shown here is derived from an EMBL/GenBank/DDBJ whole genome shotgun (WGS) entry which is preliminary data.</text>
</comment>
<protein>
    <submittedName>
        <fullName evidence="5">SET domain containing protein</fullName>
    </submittedName>
</protein>
<dbReference type="EMBL" id="JAECZO010000028">
    <property type="protein sequence ID" value="KAK7202317.1"/>
    <property type="molecule type" value="Genomic_DNA"/>
</dbReference>
<dbReference type="InterPro" id="IPR046341">
    <property type="entry name" value="SET_dom_sf"/>
</dbReference>
<dbReference type="Pfam" id="PF00856">
    <property type="entry name" value="SET"/>
    <property type="match status" value="1"/>
</dbReference>